<dbReference type="EMBL" id="BARV01028098">
    <property type="protein sequence ID" value="GAI44577.1"/>
    <property type="molecule type" value="Genomic_DNA"/>
</dbReference>
<accession>X1NKQ8</accession>
<proteinExistence type="predicted"/>
<evidence type="ECO:0000259" key="1">
    <source>
        <dbReference type="Pfam" id="PF08291"/>
    </source>
</evidence>
<evidence type="ECO:0000313" key="2">
    <source>
        <dbReference type="EMBL" id="GAI44577.1"/>
    </source>
</evidence>
<gene>
    <name evidence="2" type="ORF">S06H3_45069</name>
</gene>
<organism evidence="2">
    <name type="scientific">marine sediment metagenome</name>
    <dbReference type="NCBI Taxonomy" id="412755"/>
    <lineage>
        <taxon>unclassified sequences</taxon>
        <taxon>metagenomes</taxon>
        <taxon>ecological metagenomes</taxon>
    </lineage>
</organism>
<sequence length="117" mass="13737">MNNIKIAKNFNLKEFQCPCCKRVMIDSKLLEGLVMLRIMLNKPIYITSGYRCTKENERVKGYKISYHMHGMAADIKVKDISIKELADLAQDIGFKGIGEYKKHLHLDIRQDLYRWKD</sequence>
<dbReference type="InterPro" id="IPR013230">
    <property type="entry name" value="Peptidase_M15A_C"/>
</dbReference>
<dbReference type="Pfam" id="PF08291">
    <property type="entry name" value="Peptidase_M15_3"/>
    <property type="match status" value="1"/>
</dbReference>
<dbReference type="SUPFAM" id="SSF55166">
    <property type="entry name" value="Hedgehog/DD-peptidase"/>
    <property type="match status" value="1"/>
</dbReference>
<dbReference type="AlphaFoldDB" id="X1NKQ8"/>
<protein>
    <recommendedName>
        <fullName evidence="1">Peptidase M15A C-terminal domain-containing protein</fullName>
    </recommendedName>
</protein>
<dbReference type="Gene3D" id="3.30.1380.10">
    <property type="match status" value="1"/>
</dbReference>
<dbReference type="InterPro" id="IPR009045">
    <property type="entry name" value="Zn_M74/Hedgehog-like"/>
</dbReference>
<comment type="caution">
    <text evidence="2">The sequence shown here is derived from an EMBL/GenBank/DDBJ whole genome shotgun (WGS) entry which is preliminary data.</text>
</comment>
<feature type="domain" description="Peptidase M15A C-terminal" evidence="1">
    <location>
        <begin position="9"/>
        <end position="107"/>
    </location>
</feature>
<reference evidence="2" key="1">
    <citation type="journal article" date="2014" name="Front. Microbiol.">
        <title>High frequency of phylogenetically diverse reductive dehalogenase-homologous genes in deep subseafloor sedimentary metagenomes.</title>
        <authorList>
            <person name="Kawai M."/>
            <person name="Futagami T."/>
            <person name="Toyoda A."/>
            <person name="Takaki Y."/>
            <person name="Nishi S."/>
            <person name="Hori S."/>
            <person name="Arai W."/>
            <person name="Tsubouchi T."/>
            <person name="Morono Y."/>
            <person name="Uchiyama I."/>
            <person name="Ito T."/>
            <person name="Fujiyama A."/>
            <person name="Inagaki F."/>
            <person name="Takami H."/>
        </authorList>
    </citation>
    <scope>NUCLEOTIDE SEQUENCE</scope>
    <source>
        <strain evidence="2">Expedition CK06-06</strain>
    </source>
</reference>
<name>X1NKQ8_9ZZZZ</name>